<dbReference type="GO" id="GO:0016020">
    <property type="term" value="C:membrane"/>
    <property type="evidence" value="ECO:0007669"/>
    <property type="project" value="UniProtKB-SubCell"/>
</dbReference>
<dbReference type="AlphaFoldDB" id="V4TL15"/>
<evidence type="ECO:0000256" key="3">
    <source>
        <dbReference type="ARBA" id="ARBA00022692"/>
    </source>
</evidence>
<accession>V4TL15</accession>
<keyword evidence="5" id="KW-0472">Membrane</keyword>
<dbReference type="Gramene" id="ESR54107">
    <property type="protein sequence ID" value="ESR54107"/>
    <property type="gene ID" value="CICLE_v10023648mg"/>
</dbReference>
<keyword evidence="7" id="KW-1185">Reference proteome</keyword>
<reference evidence="6 7" key="1">
    <citation type="submission" date="2013-10" db="EMBL/GenBank/DDBJ databases">
        <authorList>
            <consortium name="International Citrus Genome Consortium"/>
            <person name="Jenkins J."/>
            <person name="Schmutz J."/>
            <person name="Prochnik S."/>
            <person name="Rokhsar D."/>
            <person name="Gmitter F."/>
            <person name="Ollitrault P."/>
            <person name="Machado M."/>
            <person name="Talon M."/>
            <person name="Wincker P."/>
            <person name="Jaillon O."/>
            <person name="Morgante M."/>
        </authorList>
    </citation>
    <scope>NUCLEOTIDE SEQUENCE</scope>
    <source>
        <strain evidence="7">cv. Clemenules</strain>
    </source>
</reference>
<evidence type="ECO:0000256" key="1">
    <source>
        <dbReference type="ARBA" id="ARBA00004370"/>
    </source>
</evidence>
<dbReference type="KEGG" id="cic:CICLE_v10023648mg"/>
<evidence type="ECO:0000256" key="5">
    <source>
        <dbReference type="ARBA" id="ARBA00023136"/>
    </source>
</evidence>
<gene>
    <name evidence="6" type="ORF">CICLE_v10023648mg</name>
</gene>
<name>V4TL15_CITCL</name>
<organism evidence="6 7">
    <name type="scientific">Citrus clementina</name>
    <name type="common">Clementine</name>
    <name type="synonym">Citrus deliciosa x Citrus sinensis</name>
    <dbReference type="NCBI Taxonomy" id="85681"/>
    <lineage>
        <taxon>Eukaryota</taxon>
        <taxon>Viridiplantae</taxon>
        <taxon>Streptophyta</taxon>
        <taxon>Embryophyta</taxon>
        <taxon>Tracheophyta</taxon>
        <taxon>Spermatophyta</taxon>
        <taxon>Magnoliopsida</taxon>
        <taxon>eudicotyledons</taxon>
        <taxon>Gunneridae</taxon>
        <taxon>Pentapetalae</taxon>
        <taxon>rosids</taxon>
        <taxon>malvids</taxon>
        <taxon>Sapindales</taxon>
        <taxon>Rutaceae</taxon>
        <taxon>Aurantioideae</taxon>
        <taxon>Citrus</taxon>
    </lineage>
</organism>
<evidence type="ECO:0000313" key="6">
    <source>
        <dbReference type="EMBL" id="ESR54107.1"/>
    </source>
</evidence>
<protein>
    <submittedName>
        <fullName evidence="6">Uncharacterized protein</fullName>
    </submittedName>
</protein>
<dbReference type="STRING" id="85681.V4TL15"/>
<proteinExistence type="inferred from homology"/>
<evidence type="ECO:0000256" key="4">
    <source>
        <dbReference type="ARBA" id="ARBA00022989"/>
    </source>
</evidence>
<dbReference type="InterPro" id="IPR044991">
    <property type="entry name" value="TET_plant"/>
</dbReference>
<evidence type="ECO:0000313" key="7">
    <source>
        <dbReference type="Proteomes" id="UP000030687"/>
    </source>
</evidence>
<dbReference type="InParanoid" id="V4TL15"/>
<dbReference type="EMBL" id="KI536661">
    <property type="protein sequence ID" value="ESR54107.1"/>
    <property type="molecule type" value="Genomic_DNA"/>
</dbReference>
<comment type="subcellular location">
    <subcellularLocation>
        <location evidence="1">Membrane</location>
    </subcellularLocation>
</comment>
<dbReference type="GO" id="GO:0009734">
    <property type="term" value="P:auxin-activated signaling pathway"/>
    <property type="evidence" value="ECO:0007669"/>
    <property type="project" value="InterPro"/>
</dbReference>
<keyword evidence="4" id="KW-1133">Transmembrane helix</keyword>
<keyword evidence="3" id="KW-0812">Transmembrane</keyword>
<dbReference type="Proteomes" id="UP000030687">
    <property type="component" value="Unassembled WGS sequence"/>
</dbReference>
<dbReference type="PANTHER" id="PTHR32191">
    <property type="entry name" value="TETRASPANIN-8-RELATED"/>
    <property type="match status" value="1"/>
</dbReference>
<sequence length="105" mass="11550">MIGPKVCNRLLERNFNETAADFFKSKLSSIESGCCKPPIASGFQYQNATFWIAPSSCPAQNKLCINSDSCKAGVLMHIKSRSKLRYICFLCLTVFISSDSSCPAL</sequence>
<evidence type="ECO:0000256" key="2">
    <source>
        <dbReference type="ARBA" id="ARBA00006840"/>
    </source>
</evidence>
<comment type="similarity">
    <text evidence="2">Belongs to the tetraspanin (TM4SF) family.</text>
</comment>